<evidence type="ECO:0000256" key="6">
    <source>
        <dbReference type="ARBA" id="ARBA00068106"/>
    </source>
</evidence>
<accession>A0A917E7T4</accession>
<evidence type="ECO:0000313" key="7">
    <source>
        <dbReference type="EMBL" id="GGE12551.1"/>
    </source>
</evidence>
<dbReference type="PANTHER" id="PTHR11091">
    <property type="entry name" value="OXIDOREDUCTASE-RELATED"/>
    <property type="match status" value="1"/>
</dbReference>
<dbReference type="InterPro" id="IPR003767">
    <property type="entry name" value="Malate/L-lactate_DH-like"/>
</dbReference>
<keyword evidence="2" id="KW-0560">Oxidoreductase</keyword>
<dbReference type="InterPro" id="IPR043143">
    <property type="entry name" value="Mal/L-sulf/L-lact_DH-like_NADP"/>
</dbReference>
<evidence type="ECO:0000256" key="3">
    <source>
        <dbReference type="ARBA" id="ARBA00050122"/>
    </source>
</evidence>
<comment type="caution">
    <text evidence="7">The sequence shown here is derived from an EMBL/GenBank/DDBJ whole genome shotgun (WGS) entry which is preliminary data.</text>
</comment>
<name>A0A917E7T4_9HYPH</name>
<evidence type="ECO:0000256" key="4">
    <source>
        <dbReference type="ARBA" id="ARBA00052446"/>
    </source>
</evidence>
<dbReference type="FunFam" id="3.30.1370.60:FF:000002">
    <property type="entry name" value="Malate/L-lactate family dehydrogenase"/>
    <property type="match status" value="1"/>
</dbReference>
<comment type="similarity">
    <text evidence="1">Belongs to the LDH2/MDH2 oxidoreductase family.</text>
</comment>
<dbReference type="Gene3D" id="3.30.1370.60">
    <property type="entry name" value="Hypothetical oxidoreductase yiak, domain 2"/>
    <property type="match status" value="1"/>
</dbReference>
<dbReference type="Gene3D" id="1.10.1530.10">
    <property type="match status" value="1"/>
</dbReference>
<dbReference type="InterPro" id="IPR036111">
    <property type="entry name" value="Mal/L-sulfo/L-lacto_DH-like_sf"/>
</dbReference>
<protein>
    <recommendedName>
        <fullName evidence="6">Delta(1)-pyrroline-2-carboxylate/Delta(1)-piperideine-2-carboxylate reductase</fullName>
        <ecNumber evidence="5">1.5.1.21</ecNumber>
    </recommendedName>
</protein>
<organism evidence="7 8">
    <name type="scientific">Aureimonas endophytica</name>
    <dbReference type="NCBI Taxonomy" id="2027858"/>
    <lineage>
        <taxon>Bacteria</taxon>
        <taxon>Pseudomonadati</taxon>
        <taxon>Pseudomonadota</taxon>
        <taxon>Alphaproteobacteria</taxon>
        <taxon>Hyphomicrobiales</taxon>
        <taxon>Aurantimonadaceae</taxon>
        <taxon>Aureimonas</taxon>
    </lineage>
</organism>
<dbReference type="AlphaFoldDB" id="A0A917E7T4"/>
<dbReference type="GO" id="GO:0050241">
    <property type="term" value="F:pyrroline-2-carboxylate reductase activity"/>
    <property type="evidence" value="ECO:0007669"/>
    <property type="project" value="UniProtKB-ARBA"/>
</dbReference>
<evidence type="ECO:0000256" key="5">
    <source>
        <dbReference type="ARBA" id="ARBA00066966"/>
    </source>
</evidence>
<evidence type="ECO:0000313" key="8">
    <source>
        <dbReference type="Proteomes" id="UP000644699"/>
    </source>
</evidence>
<comment type="catalytic activity">
    <reaction evidence="3">
        <text>L-pipecolate + NADP(+) = Delta(1)-piperideine-2-carboxylate + NADPH + H(+)</text>
        <dbReference type="Rhea" id="RHEA:12524"/>
        <dbReference type="ChEBI" id="CHEBI:15378"/>
        <dbReference type="ChEBI" id="CHEBI:57783"/>
        <dbReference type="ChEBI" id="CHEBI:58349"/>
        <dbReference type="ChEBI" id="CHEBI:61185"/>
        <dbReference type="ChEBI" id="CHEBI:77631"/>
        <dbReference type="EC" id="1.5.1.21"/>
    </reaction>
</comment>
<proteinExistence type="inferred from homology"/>
<dbReference type="EMBL" id="BMIQ01000005">
    <property type="protein sequence ID" value="GGE12551.1"/>
    <property type="molecule type" value="Genomic_DNA"/>
</dbReference>
<dbReference type="Pfam" id="PF02615">
    <property type="entry name" value="Ldh_2"/>
    <property type="match status" value="1"/>
</dbReference>
<sequence>MTRNSAQPERGDARNLDFLSFGELKALLARIFRHAGASEAVAECLAANCAGCERDGARSHGVFRMPGYVSSIASGWVDAAASPRLEDVAPAFLRADAMNGFAQPALALAAPALIEKARRNGIALLAIRNSHHFSALWPDVEPFAEAGLVALTMVNSFACTVPFDGTSAVFGTNPIAFAAPRDGAPPLVADLATSAMANGDVQIAAREGFSLPPGQGVDQDGRPTIDPKAVLDGGALLTFGGYKGSAISLMIELLGAALTGGKFSYEVDWSGHPGAQTPHTGQVLILIDPDAGRDAAFAGRARALAERLGRVGVSRLPGDRRFRQRARSAAEGIGLVPADLARLRALAGPA</sequence>
<evidence type="ECO:0000256" key="2">
    <source>
        <dbReference type="ARBA" id="ARBA00023002"/>
    </source>
</evidence>
<dbReference type="SUPFAM" id="SSF89733">
    <property type="entry name" value="L-sulfolactate dehydrogenase-like"/>
    <property type="match status" value="1"/>
</dbReference>
<dbReference type="EC" id="1.5.1.21" evidence="5"/>
<gene>
    <name evidence="7" type="ORF">GCM10011390_34640</name>
</gene>
<dbReference type="GO" id="GO:0006560">
    <property type="term" value="P:proline metabolic process"/>
    <property type="evidence" value="ECO:0007669"/>
    <property type="project" value="UniProtKB-ARBA"/>
</dbReference>
<dbReference type="RefSeq" id="WP_188910691.1">
    <property type="nucleotide sequence ID" value="NZ_BMIQ01000005.1"/>
</dbReference>
<dbReference type="Proteomes" id="UP000644699">
    <property type="component" value="Unassembled WGS sequence"/>
</dbReference>
<evidence type="ECO:0000256" key="1">
    <source>
        <dbReference type="ARBA" id="ARBA00006056"/>
    </source>
</evidence>
<keyword evidence="8" id="KW-1185">Reference proteome</keyword>
<dbReference type="InterPro" id="IPR043144">
    <property type="entry name" value="Mal/L-sulf/L-lact_DH-like_ah"/>
</dbReference>
<dbReference type="GO" id="GO:0047125">
    <property type="term" value="F:delta1-piperideine-2-carboxylate reductase activity"/>
    <property type="evidence" value="ECO:0007669"/>
    <property type="project" value="UniProtKB-EC"/>
</dbReference>
<comment type="catalytic activity">
    <reaction evidence="4">
        <text>L-proline + NADP(+) = 1-pyrroline-2-carboxylate + NADPH + H(+)</text>
        <dbReference type="Rhea" id="RHEA:20317"/>
        <dbReference type="ChEBI" id="CHEBI:15378"/>
        <dbReference type="ChEBI" id="CHEBI:39785"/>
        <dbReference type="ChEBI" id="CHEBI:57783"/>
        <dbReference type="ChEBI" id="CHEBI:58349"/>
        <dbReference type="ChEBI" id="CHEBI:60039"/>
        <dbReference type="EC" id="1.5.1.21"/>
    </reaction>
</comment>
<dbReference type="PANTHER" id="PTHR11091:SF0">
    <property type="entry name" value="MALATE DEHYDROGENASE"/>
    <property type="match status" value="1"/>
</dbReference>
<reference evidence="7" key="2">
    <citation type="submission" date="2020-09" db="EMBL/GenBank/DDBJ databases">
        <authorList>
            <person name="Sun Q."/>
            <person name="Zhou Y."/>
        </authorList>
    </citation>
    <scope>NUCLEOTIDE SEQUENCE</scope>
    <source>
        <strain evidence="7">CGMCC 1.15367</strain>
    </source>
</reference>
<reference evidence="7" key="1">
    <citation type="journal article" date="2014" name="Int. J. Syst. Evol. Microbiol.">
        <title>Complete genome sequence of Corynebacterium casei LMG S-19264T (=DSM 44701T), isolated from a smear-ripened cheese.</title>
        <authorList>
            <consortium name="US DOE Joint Genome Institute (JGI-PGF)"/>
            <person name="Walter F."/>
            <person name="Albersmeier A."/>
            <person name="Kalinowski J."/>
            <person name="Ruckert C."/>
        </authorList>
    </citation>
    <scope>NUCLEOTIDE SEQUENCE</scope>
    <source>
        <strain evidence="7">CGMCC 1.15367</strain>
    </source>
</reference>